<evidence type="ECO:0000259" key="4">
    <source>
        <dbReference type="PROSITE" id="PS50862"/>
    </source>
</evidence>
<proteinExistence type="predicted"/>
<dbReference type="NCBIfam" id="TIGR00462">
    <property type="entry name" value="genX"/>
    <property type="match status" value="1"/>
</dbReference>
<dbReference type="KEGG" id="sat:SYN_00184"/>
<dbReference type="GO" id="GO:0005829">
    <property type="term" value="C:cytosol"/>
    <property type="evidence" value="ECO:0007669"/>
    <property type="project" value="TreeGrafter"/>
</dbReference>
<dbReference type="EMBL" id="CP000252">
    <property type="protein sequence ID" value="ABC76750.1"/>
    <property type="molecule type" value="Genomic_DNA"/>
</dbReference>
<dbReference type="InterPro" id="IPR004525">
    <property type="entry name" value="EpmA"/>
</dbReference>
<evidence type="ECO:0000313" key="5">
    <source>
        <dbReference type="EMBL" id="ABC76750.1"/>
    </source>
</evidence>
<keyword evidence="2" id="KW-0547">Nucleotide-binding</keyword>
<dbReference type="GO" id="GO:0006430">
    <property type="term" value="P:lysyl-tRNA aminoacylation"/>
    <property type="evidence" value="ECO:0007669"/>
    <property type="project" value="InterPro"/>
</dbReference>
<dbReference type="GO" id="GO:0005524">
    <property type="term" value="F:ATP binding"/>
    <property type="evidence" value="ECO:0007669"/>
    <property type="project" value="UniProtKB-KW"/>
</dbReference>
<accession>Q2LRP3</accession>
<dbReference type="Gene3D" id="3.30.930.10">
    <property type="entry name" value="Bira Bifunctional Protein, Domain 2"/>
    <property type="match status" value="1"/>
</dbReference>
<reference evidence="5 6" key="1">
    <citation type="journal article" date="2007" name="Proc. Natl. Acad. Sci. U.S.A.">
        <title>The genome of Syntrophus aciditrophicus: life at the thermodynamic limit of microbial growth.</title>
        <authorList>
            <person name="McInerney M.J."/>
            <person name="Rohlin L."/>
            <person name="Mouttaki H."/>
            <person name="Kim U."/>
            <person name="Krupp R.S."/>
            <person name="Rios-Hernandez L."/>
            <person name="Sieber J."/>
            <person name="Struchtemeyer C.G."/>
            <person name="Bhattacharyya A."/>
            <person name="Campbell J.W."/>
            <person name="Gunsalus R.P."/>
        </authorList>
    </citation>
    <scope>NUCLEOTIDE SEQUENCE [LARGE SCALE GENOMIC DNA]</scope>
    <source>
        <strain evidence="5 6">SB</strain>
    </source>
</reference>
<feature type="domain" description="Aminoacyl-transfer RNA synthetases class-II family profile" evidence="4">
    <location>
        <begin position="39"/>
        <end position="329"/>
    </location>
</feature>
<dbReference type="PROSITE" id="PS50862">
    <property type="entry name" value="AA_TRNA_LIGASE_II"/>
    <property type="match status" value="1"/>
</dbReference>
<evidence type="ECO:0000256" key="3">
    <source>
        <dbReference type="ARBA" id="ARBA00022840"/>
    </source>
</evidence>
<dbReference type="PANTHER" id="PTHR42918:SF6">
    <property type="entry name" value="ELONGATION FACTOR P--(R)-BETA-LYSINE LIGASE"/>
    <property type="match status" value="1"/>
</dbReference>
<dbReference type="GO" id="GO:0004824">
    <property type="term" value="F:lysine-tRNA ligase activity"/>
    <property type="evidence" value="ECO:0007669"/>
    <property type="project" value="InterPro"/>
</dbReference>
<dbReference type="NCBIfam" id="NF006828">
    <property type="entry name" value="PRK09350.1"/>
    <property type="match status" value="1"/>
</dbReference>
<dbReference type="AlphaFoldDB" id="Q2LRP3"/>
<dbReference type="SUPFAM" id="SSF55681">
    <property type="entry name" value="Class II aaRS and biotin synthetases"/>
    <property type="match status" value="1"/>
</dbReference>
<name>Q2LRP3_SYNAS</name>
<dbReference type="InParanoid" id="Q2LRP3"/>
<evidence type="ECO:0000313" key="6">
    <source>
        <dbReference type="Proteomes" id="UP000001933"/>
    </source>
</evidence>
<dbReference type="FunCoup" id="Q2LRP3">
    <property type="interactions" value="70"/>
</dbReference>
<evidence type="ECO:0000256" key="2">
    <source>
        <dbReference type="ARBA" id="ARBA00022741"/>
    </source>
</evidence>
<dbReference type="Pfam" id="PF00152">
    <property type="entry name" value="tRNA-synt_2"/>
    <property type="match status" value="1"/>
</dbReference>
<evidence type="ECO:0000256" key="1">
    <source>
        <dbReference type="ARBA" id="ARBA00022598"/>
    </source>
</evidence>
<dbReference type="InterPro" id="IPR045864">
    <property type="entry name" value="aa-tRNA-synth_II/BPL/LPL"/>
</dbReference>
<keyword evidence="6" id="KW-1185">Reference proteome</keyword>
<dbReference type="OrthoDB" id="9801152at2"/>
<dbReference type="eggNOG" id="COG2269">
    <property type="taxonomic scope" value="Bacteria"/>
</dbReference>
<dbReference type="InterPro" id="IPR006195">
    <property type="entry name" value="aa-tRNA-synth_II"/>
</dbReference>
<organism evidence="5 6">
    <name type="scientific">Syntrophus aciditrophicus (strain SB)</name>
    <dbReference type="NCBI Taxonomy" id="56780"/>
    <lineage>
        <taxon>Bacteria</taxon>
        <taxon>Pseudomonadati</taxon>
        <taxon>Thermodesulfobacteriota</taxon>
        <taxon>Syntrophia</taxon>
        <taxon>Syntrophales</taxon>
        <taxon>Syntrophaceae</taxon>
        <taxon>Syntrophus</taxon>
    </lineage>
</organism>
<gene>
    <name evidence="5" type="ORF">SYN_00184</name>
</gene>
<dbReference type="Proteomes" id="UP000001933">
    <property type="component" value="Chromosome"/>
</dbReference>
<dbReference type="PANTHER" id="PTHR42918">
    <property type="entry name" value="LYSYL-TRNA SYNTHETASE"/>
    <property type="match status" value="1"/>
</dbReference>
<sequence length="332" mass="38108">MADAFFCKPSLTDLSPKKLTGEDSRYDEGWRLAGKRETLRLRAEILHSIRRFFRERDYLEVDTPILIPAPAPESHIDAVACGFQYLQTSPELCMKRLLAAGYPRLFQICSCFREAERGTRHLPEFTLLEWYAQGKDYMFLMEECEALLRFLAVTLYGKEEITFQGSRIDLSAPWERLSVNEAFLRYGGISARQTLAEDIFDEVLVSRIESRLGIERPTFLYDYPVELAALARAKPNDPSLAERFELYVAGIELANAFSELIDPVEQSRRFEEAQQERRALGKSPYPWPERFLRALSAMPPSTGIALGIDRLVMLMTDRAFIDDVVAFPPERL</sequence>
<dbReference type="RefSeq" id="WP_011416783.1">
    <property type="nucleotide sequence ID" value="NC_007759.1"/>
</dbReference>
<dbReference type="GO" id="GO:0000049">
    <property type="term" value="F:tRNA binding"/>
    <property type="evidence" value="ECO:0007669"/>
    <property type="project" value="TreeGrafter"/>
</dbReference>
<dbReference type="InterPro" id="IPR004364">
    <property type="entry name" value="Aa-tRNA-synt_II"/>
</dbReference>
<keyword evidence="1" id="KW-0436">Ligase</keyword>
<keyword evidence="3" id="KW-0067">ATP-binding</keyword>
<protein>
    <submittedName>
        <fullName evidence="5">Truncated lysyl-tRNA synthetase</fullName>
    </submittedName>
</protein>
<dbReference type="HOGENOM" id="CLU_008255_1_0_7"/>
<dbReference type="STRING" id="56780.SYN_00184"/>